<accession>A0A0F9NUZ9</accession>
<comment type="caution">
    <text evidence="1">The sequence shown here is derived from an EMBL/GenBank/DDBJ whole genome shotgun (WGS) entry which is preliminary data.</text>
</comment>
<name>A0A0F9NUZ9_9ZZZZ</name>
<organism evidence="1">
    <name type="scientific">marine sediment metagenome</name>
    <dbReference type="NCBI Taxonomy" id="412755"/>
    <lineage>
        <taxon>unclassified sequences</taxon>
        <taxon>metagenomes</taxon>
        <taxon>ecological metagenomes</taxon>
    </lineage>
</organism>
<sequence>MTISDEKNPDQKFIRATEILTGAKPGTKLPEELVGIIKIAVGDDNADFLEAFAEKTSFTMEQLKESLKNKGIELTEDEILAKVDFLAKNGVMMDQPTAQGVTIYRTLGIARIFDYIFMRDVDADDDKIKSLAKLQHDWMQKRRERVQNKYDGYASTIDKVRPIDRTILSSYENQSTGDDIEVVVDETIELPQETILPSQSV</sequence>
<feature type="non-terminal residue" evidence="1">
    <location>
        <position position="201"/>
    </location>
</feature>
<reference evidence="1" key="1">
    <citation type="journal article" date="2015" name="Nature">
        <title>Complex archaea that bridge the gap between prokaryotes and eukaryotes.</title>
        <authorList>
            <person name="Spang A."/>
            <person name="Saw J.H."/>
            <person name="Jorgensen S.L."/>
            <person name="Zaremba-Niedzwiedzka K."/>
            <person name="Martijn J."/>
            <person name="Lind A.E."/>
            <person name="van Eijk R."/>
            <person name="Schleper C."/>
            <person name="Guy L."/>
            <person name="Ettema T.J."/>
        </authorList>
    </citation>
    <scope>NUCLEOTIDE SEQUENCE</scope>
</reference>
<dbReference type="AlphaFoldDB" id="A0A0F9NUZ9"/>
<dbReference type="EMBL" id="LAZR01002986">
    <property type="protein sequence ID" value="KKN23295.1"/>
    <property type="molecule type" value="Genomic_DNA"/>
</dbReference>
<evidence type="ECO:0000313" key="1">
    <source>
        <dbReference type="EMBL" id="KKN23295.1"/>
    </source>
</evidence>
<protein>
    <submittedName>
        <fullName evidence="1">Uncharacterized protein</fullName>
    </submittedName>
</protein>
<gene>
    <name evidence="1" type="ORF">LCGC14_0906310</name>
</gene>
<proteinExistence type="predicted"/>